<proteinExistence type="predicted"/>
<accession>A0A812KLC9</accession>
<organism evidence="1 2">
    <name type="scientific">Symbiodinium natans</name>
    <dbReference type="NCBI Taxonomy" id="878477"/>
    <lineage>
        <taxon>Eukaryota</taxon>
        <taxon>Sar</taxon>
        <taxon>Alveolata</taxon>
        <taxon>Dinophyceae</taxon>
        <taxon>Suessiales</taxon>
        <taxon>Symbiodiniaceae</taxon>
        <taxon>Symbiodinium</taxon>
    </lineage>
</organism>
<sequence length="338" mass="37448">MANPTFDAVMRRVGGKEWNYDSLSVPQCGLVEADGIEEPICDHNYIFDVHTGVPEFGGTSHIGEQIQRGIHCSEKPECAVGSRSSEDDALRLGIEFINAHSPEGDALNEQTFWILSSIREGSGTPIDGWPEAKVRFMCQNKSRGLGGAGPRFHFPLHTYSLKGLLAEFLLPLVYPLLVLNGVMKIGWPGVWKDSSAVCHDPRHWRRVPQVYEVVFLDDPSRDKLDMSDLKSYMTAEEDQTCSGRYNDGKLVCGQVRAYAGKNLSDDDEPSPDGRTTISPDEFLQLLRHSFPGEKAADVMAVLKRSIVFILGKHAPYLIHLDLLSPHDKSPTPSTSRGT</sequence>
<dbReference type="Proteomes" id="UP000604046">
    <property type="component" value="Unassembled WGS sequence"/>
</dbReference>
<protein>
    <submittedName>
        <fullName evidence="1">Uncharacterized protein</fullName>
    </submittedName>
</protein>
<name>A0A812KLC9_9DINO</name>
<keyword evidence="2" id="KW-1185">Reference proteome</keyword>
<evidence type="ECO:0000313" key="2">
    <source>
        <dbReference type="Proteomes" id="UP000604046"/>
    </source>
</evidence>
<comment type="caution">
    <text evidence="1">The sequence shown here is derived from an EMBL/GenBank/DDBJ whole genome shotgun (WGS) entry which is preliminary data.</text>
</comment>
<dbReference type="EMBL" id="CAJNDS010000721">
    <property type="protein sequence ID" value="CAE7230311.1"/>
    <property type="molecule type" value="Genomic_DNA"/>
</dbReference>
<reference evidence="1" key="1">
    <citation type="submission" date="2021-02" db="EMBL/GenBank/DDBJ databases">
        <authorList>
            <person name="Dougan E. K."/>
            <person name="Rhodes N."/>
            <person name="Thang M."/>
            <person name="Chan C."/>
        </authorList>
    </citation>
    <scope>NUCLEOTIDE SEQUENCE</scope>
</reference>
<dbReference type="OrthoDB" id="409152at2759"/>
<gene>
    <name evidence="1" type="ORF">SNAT2548_LOCUS9341</name>
</gene>
<dbReference type="AlphaFoldDB" id="A0A812KLC9"/>
<evidence type="ECO:0000313" key="1">
    <source>
        <dbReference type="EMBL" id="CAE7230311.1"/>
    </source>
</evidence>